<gene>
    <name evidence="2" type="ORF">NITFAB_1120</name>
</gene>
<evidence type="ECO:0000313" key="2">
    <source>
        <dbReference type="EMBL" id="SPS05530.1"/>
    </source>
</evidence>
<dbReference type="AlphaFoldDB" id="A0A2X0QUR9"/>
<dbReference type="EMBL" id="LS423452">
    <property type="protein sequence ID" value="SPS05530.1"/>
    <property type="molecule type" value="Genomic_DNA"/>
</dbReference>
<keyword evidence="1" id="KW-0472">Membrane</keyword>
<feature type="transmembrane region" description="Helical" evidence="1">
    <location>
        <begin position="12"/>
        <end position="34"/>
    </location>
</feature>
<proteinExistence type="predicted"/>
<accession>A0A2X0QUR9</accession>
<name>A0A2X0QUR9_9PROT</name>
<keyword evidence="1" id="KW-1133">Transmembrane helix</keyword>
<reference evidence="2" key="1">
    <citation type="submission" date="2018-05" db="EMBL/GenBank/DDBJ databases">
        <authorList>
            <person name="Lanie J.A."/>
            <person name="Ng W.-L."/>
            <person name="Kazmierczak K.M."/>
            <person name="Andrzejewski T.M."/>
            <person name="Davidsen T.M."/>
            <person name="Wayne K.J."/>
            <person name="Tettelin H."/>
            <person name="Glass J.I."/>
            <person name="Rusch D."/>
            <person name="Podicherti R."/>
            <person name="Tsui H.-C.T."/>
            <person name="Winkler M.E."/>
        </authorList>
    </citation>
    <scope>NUCLEOTIDE SEQUENCE</scope>
    <source>
        <strain evidence="2">KNB</strain>
    </source>
</reference>
<keyword evidence="1" id="KW-0812">Transmembrane</keyword>
<sequence length="93" mass="10111">MRNAVLQLSRAAAVIGMLAIVMIGSYFSIIWAFIGGTVECYQAIISVGWNSVQFLTGFAKVLCSGTIAIVCIAAVSLLIKIVDRVEAWRWSRT</sequence>
<organism evidence="2">
    <name type="scientific">Candidatus Nitrotoga fabula</name>
    <dbReference type="NCBI Taxonomy" id="2182327"/>
    <lineage>
        <taxon>Bacteria</taxon>
        <taxon>Pseudomonadati</taxon>
        <taxon>Pseudomonadota</taxon>
        <taxon>Betaproteobacteria</taxon>
        <taxon>Nitrosomonadales</taxon>
        <taxon>Gallionellaceae</taxon>
        <taxon>Candidatus Nitrotoga</taxon>
    </lineage>
</organism>
<protein>
    <submittedName>
        <fullName evidence="2">Uncharacterized protein</fullName>
    </submittedName>
</protein>
<feature type="transmembrane region" description="Helical" evidence="1">
    <location>
        <begin position="54"/>
        <end position="79"/>
    </location>
</feature>
<evidence type="ECO:0000256" key="1">
    <source>
        <dbReference type="SAM" id="Phobius"/>
    </source>
</evidence>